<dbReference type="RefSeq" id="WP_311729865.1">
    <property type="nucleotide sequence ID" value="NZ_JAVRFD010000033.1"/>
</dbReference>
<evidence type="ECO:0000313" key="3">
    <source>
        <dbReference type="Proteomes" id="UP001180754"/>
    </source>
</evidence>
<proteinExistence type="predicted"/>
<feature type="compositionally biased region" description="Polar residues" evidence="1">
    <location>
        <begin position="45"/>
        <end position="60"/>
    </location>
</feature>
<evidence type="ECO:0000313" key="2">
    <source>
        <dbReference type="EMBL" id="MDT0549302.1"/>
    </source>
</evidence>
<accession>A0ABU2XUZ5</accession>
<dbReference type="EMBL" id="JAVRFD010000033">
    <property type="protein sequence ID" value="MDT0549302.1"/>
    <property type="molecule type" value="Genomic_DNA"/>
</dbReference>
<organism evidence="2 3">
    <name type="scientific">Streptomyces lonegramiae</name>
    <dbReference type="NCBI Taxonomy" id="3075524"/>
    <lineage>
        <taxon>Bacteria</taxon>
        <taxon>Bacillati</taxon>
        <taxon>Actinomycetota</taxon>
        <taxon>Actinomycetes</taxon>
        <taxon>Kitasatosporales</taxon>
        <taxon>Streptomycetaceae</taxon>
        <taxon>Streptomyces</taxon>
    </lineage>
</organism>
<keyword evidence="3" id="KW-1185">Reference proteome</keyword>
<sequence>MTINNTPGVRVFLAFAAALLLALVVLGVYGGVQIITADNGPKAQPQGTESSVTRQPTAQENKGGDGSTDGPKTLTAEEANAALPVKENLPPGPSGWSVFDDDHHLAQEDHELSDCLADGTMFENDVPKDGGGGYLTAWFRIYACSSPARAAALFDEFDPTDKGTAIPLPPLGNERTAFAFGGDSSKAATSLVRMGTVVVKLDYYWFGSLPAHQDRITQLTRVAAERVQRALAST</sequence>
<gene>
    <name evidence="2" type="ORF">RND15_42520</name>
</gene>
<dbReference type="Proteomes" id="UP001180754">
    <property type="component" value="Unassembled WGS sequence"/>
</dbReference>
<evidence type="ECO:0000256" key="1">
    <source>
        <dbReference type="SAM" id="MobiDB-lite"/>
    </source>
</evidence>
<reference evidence="2" key="1">
    <citation type="submission" date="2024-05" db="EMBL/GenBank/DDBJ databases">
        <title>30 novel species of actinomycetes from the DSMZ collection.</title>
        <authorList>
            <person name="Nouioui I."/>
        </authorList>
    </citation>
    <scope>NUCLEOTIDE SEQUENCE</scope>
    <source>
        <strain evidence="2">DSM 41529</strain>
    </source>
</reference>
<name>A0ABU2XUZ5_9ACTN</name>
<comment type="caution">
    <text evidence="2">The sequence shown here is derived from an EMBL/GenBank/DDBJ whole genome shotgun (WGS) entry which is preliminary data.</text>
</comment>
<protein>
    <recommendedName>
        <fullName evidence="4">PknH-like extracellular domain-containing protein</fullName>
    </recommendedName>
</protein>
<feature type="region of interest" description="Disordered" evidence="1">
    <location>
        <begin position="38"/>
        <end position="73"/>
    </location>
</feature>
<evidence type="ECO:0008006" key="4">
    <source>
        <dbReference type="Google" id="ProtNLM"/>
    </source>
</evidence>